<proteinExistence type="predicted"/>
<dbReference type="Proteomes" id="UP000533637">
    <property type="component" value="Unassembled WGS sequence"/>
</dbReference>
<evidence type="ECO:0000313" key="1">
    <source>
        <dbReference type="EMBL" id="MBB4623608.1"/>
    </source>
</evidence>
<evidence type="ECO:0000313" key="2">
    <source>
        <dbReference type="Proteomes" id="UP000533637"/>
    </source>
</evidence>
<protein>
    <submittedName>
        <fullName evidence="1">Uncharacterized protein</fullName>
    </submittedName>
</protein>
<sequence length="129" mass="15452">MKKILLILLFLFLLLLNMQVKIEDEKVLSPDETTFICNKKLPLQDELKNFDLNQYHNTAYCPTSRIQVLSTRCERPFKVTTKFLEFFLLKEQNTLNRVFESYLTTQSIKFSTLRMRSAHWVYVLRKIII</sequence>
<name>A0ABR6KS30_9BACT</name>
<comment type="caution">
    <text evidence="1">The sequence shown here is derived from an EMBL/GenBank/DDBJ whole genome shotgun (WGS) entry which is preliminary data.</text>
</comment>
<organism evidence="1 2">
    <name type="scientific">Parabacteroides faecis</name>
    <dbReference type="NCBI Taxonomy" id="1217282"/>
    <lineage>
        <taxon>Bacteria</taxon>
        <taxon>Pseudomonadati</taxon>
        <taxon>Bacteroidota</taxon>
        <taxon>Bacteroidia</taxon>
        <taxon>Bacteroidales</taxon>
        <taxon>Tannerellaceae</taxon>
        <taxon>Parabacteroides</taxon>
    </lineage>
</organism>
<accession>A0ABR6KS30</accession>
<keyword evidence="2" id="KW-1185">Reference proteome</keyword>
<reference evidence="1 2" key="1">
    <citation type="submission" date="2020-08" db="EMBL/GenBank/DDBJ databases">
        <title>Genomic Encyclopedia of Type Strains, Phase IV (KMG-IV): sequencing the most valuable type-strain genomes for metagenomic binning, comparative biology and taxonomic classification.</title>
        <authorList>
            <person name="Goeker M."/>
        </authorList>
    </citation>
    <scope>NUCLEOTIDE SEQUENCE [LARGE SCALE GENOMIC DNA]</scope>
    <source>
        <strain evidence="1 2">DSM 102983</strain>
    </source>
</reference>
<dbReference type="RefSeq" id="WP_122373199.1">
    <property type="nucleotide sequence ID" value="NZ_BMPB01000008.1"/>
</dbReference>
<gene>
    <name evidence="1" type="ORF">GGQ57_003524</name>
</gene>
<dbReference type="EMBL" id="JACHOC010000007">
    <property type="protein sequence ID" value="MBB4623608.1"/>
    <property type="molecule type" value="Genomic_DNA"/>
</dbReference>